<evidence type="ECO:0000313" key="1">
    <source>
        <dbReference type="EMBL" id="OMO68942.1"/>
    </source>
</evidence>
<dbReference type="Proteomes" id="UP000188268">
    <property type="component" value="Unassembled WGS sequence"/>
</dbReference>
<keyword evidence="2" id="KW-1185">Reference proteome</keyword>
<dbReference type="AlphaFoldDB" id="A0A1R3HF60"/>
<organism evidence="1 2">
    <name type="scientific">Corchorus capsularis</name>
    <name type="common">Jute</name>
    <dbReference type="NCBI Taxonomy" id="210143"/>
    <lineage>
        <taxon>Eukaryota</taxon>
        <taxon>Viridiplantae</taxon>
        <taxon>Streptophyta</taxon>
        <taxon>Embryophyta</taxon>
        <taxon>Tracheophyta</taxon>
        <taxon>Spermatophyta</taxon>
        <taxon>Magnoliopsida</taxon>
        <taxon>eudicotyledons</taxon>
        <taxon>Gunneridae</taxon>
        <taxon>Pentapetalae</taxon>
        <taxon>rosids</taxon>
        <taxon>malvids</taxon>
        <taxon>Malvales</taxon>
        <taxon>Malvaceae</taxon>
        <taxon>Grewioideae</taxon>
        <taxon>Apeibeae</taxon>
        <taxon>Corchorus</taxon>
    </lineage>
</organism>
<name>A0A1R3HF60_COCAP</name>
<dbReference type="EMBL" id="AWWV01012131">
    <property type="protein sequence ID" value="OMO68942.1"/>
    <property type="molecule type" value="Genomic_DNA"/>
</dbReference>
<gene>
    <name evidence="1" type="ORF">CCACVL1_19747</name>
</gene>
<proteinExistence type="predicted"/>
<sequence length="50" mass="5413">MSPPAKRRAGKMMRKMMNRVPLVGHVGIAMALMCYGFTVISAKDGSMANV</sequence>
<evidence type="ECO:0000313" key="2">
    <source>
        <dbReference type="Proteomes" id="UP000188268"/>
    </source>
</evidence>
<accession>A0A1R3HF60</accession>
<comment type="caution">
    <text evidence="1">The sequence shown here is derived from an EMBL/GenBank/DDBJ whole genome shotgun (WGS) entry which is preliminary data.</text>
</comment>
<reference evidence="1 2" key="1">
    <citation type="submission" date="2013-09" db="EMBL/GenBank/DDBJ databases">
        <title>Corchorus capsularis genome sequencing.</title>
        <authorList>
            <person name="Alam M."/>
            <person name="Haque M.S."/>
            <person name="Islam M.S."/>
            <person name="Emdad E.M."/>
            <person name="Islam M.M."/>
            <person name="Ahmed B."/>
            <person name="Halim A."/>
            <person name="Hossen Q.M.M."/>
            <person name="Hossain M.Z."/>
            <person name="Ahmed R."/>
            <person name="Khan M.M."/>
            <person name="Islam R."/>
            <person name="Rashid M.M."/>
            <person name="Khan S.A."/>
            <person name="Rahman M.S."/>
            <person name="Alam M."/>
        </authorList>
    </citation>
    <scope>NUCLEOTIDE SEQUENCE [LARGE SCALE GENOMIC DNA]</scope>
    <source>
        <strain evidence="2">cv. CVL-1</strain>
        <tissue evidence="1">Whole seedling</tissue>
    </source>
</reference>
<dbReference type="Gramene" id="OMO68942">
    <property type="protein sequence ID" value="OMO68942"/>
    <property type="gene ID" value="CCACVL1_19747"/>
</dbReference>
<protein>
    <submittedName>
        <fullName evidence="1">Uncharacterized protein</fullName>
    </submittedName>
</protein>